<evidence type="ECO:0000313" key="1">
    <source>
        <dbReference type="EMBL" id="CAI0467164.1"/>
    </source>
</evidence>
<gene>
    <name evidence="1" type="ORF">LITE_LOCUS37327</name>
</gene>
<name>A0AAV0P9E6_9ROSI</name>
<dbReference type="EMBL" id="CAMGYJ010000008">
    <property type="protein sequence ID" value="CAI0467164.1"/>
    <property type="molecule type" value="Genomic_DNA"/>
</dbReference>
<dbReference type="Proteomes" id="UP001154282">
    <property type="component" value="Unassembled WGS sequence"/>
</dbReference>
<accession>A0AAV0P9E6</accession>
<feature type="non-terminal residue" evidence="1">
    <location>
        <position position="1"/>
    </location>
</feature>
<organism evidence="1 2">
    <name type="scientific">Linum tenue</name>
    <dbReference type="NCBI Taxonomy" id="586396"/>
    <lineage>
        <taxon>Eukaryota</taxon>
        <taxon>Viridiplantae</taxon>
        <taxon>Streptophyta</taxon>
        <taxon>Embryophyta</taxon>
        <taxon>Tracheophyta</taxon>
        <taxon>Spermatophyta</taxon>
        <taxon>Magnoliopsida</taxon>
        <taxon>eudicotyledons</taxon>
        <taxon>Gunneridae</taxon>
        <taxon>Pentapetalae</taxon>
        <taxon>rosids</taxon>
        <taxon>fabids</taxon>
        <taxon>Malpighiales</taxon>
        <taxon>Linaceae</taxon>
        <taxon>Linum</taxon>
    </lineage>
</organism>
<dbReference type="AlphaFoldDB" id="A0AAV0P9E6"/>
<reference evidence="1" key="1">
    <citation type="submission" date="2022-08" db="EMBL/GenBank/DDBJ databases">
        <authorList>
            <person name="Gutierrez-Valencia J."/>
        </authorList>
    </citation>
    <scope>NUCLEOTIDE SEQUENCE</scope>
</reference>
<protein>
    <submittedName>
        <fullName evidence="1">Uncharacterized protein</fullName>
    </submittedName>
</protein>
<feature type="non-terminal residue" evidence="1">
    <location>
        <position position="81"/>
    </location>
</feature>
<evidence type="ECO:0000313" key="2">
    <source>
        <dbReference type="Proteomes" id="UP001154282"/>
    </source>
</evidence>
<sequence>PLICFSSNVGIWVLLQVTFHNLEHGQAYFFPFLAILLSRRLVALGDVGGLDLPDGSPVGSRGKLHLVRNALDLLVQQVSLQ</sequence>
<keyword evidence="2" id="KW-1185">Reference proteome</keyword>
<proteinExistence type="predicted"/>
<comment type="caution">
    <text evidence="1">The sequence shown here is derived from an EMBL/GenBank/DDBJ whole genome shotgun (WGS) entry which is preliminary data.</text>
</comment>